<comment type="caution">
    <text evidence="4">The sequence shown here is derived from an EMBL/GenBank/DDBJ whole genome shotgun (WGS) entry which is preliminary data.</text>
</comment>
<dbReference type="Gene3D" id="3.40.50.720">
    <property type="entry name" value="NAD(P)-binding Rossmann-like Domain"/>
    <property type="match status" value="1"/>
</dbReference>
<sequence length="454" mass="51298">MDLILTLLPPIAAVFLFIYMQQQKKAAQQFDQSLFPDLKYTDRPSQTQSPRQSFIDIVHLFCVKATWIPAFFRVYFLGIFEFVINAIEKFILPNPNGSKESQIQDLIDSARGRGDLKGKLAVITGGDSGIGCELAKALIECDMDVIITGRSERTLQQAAGRIRSAKNVGHDRLKYIILELSSFGKVVAFTKELKESLHGRSIDIFVSEYAFYKQEDEFNTDINIMIDNAGVMNCPFEMTDNKLEYQSQVNCFATILTTLYILPLMSTKSRIITTSSSTLYAANHIDISKFFSGYRLDGLGAYAQSKLSLALLTNYLSERIQSVNSDITINSCHPGIVNTSLFQYSTVFTLSIFRPIFRLIMLSPREGILSSLHLCLDPSLDSVSGEFWLNQLPRPLGSITMGSQQEAEESQTVTIQRWLWQTSLDIWSMSEDDASQLFNLCREQRRDTEVAKFE</sequence>
<evidence type="ECO:0000256" key="1">
    <source>
        <dbReference type="ARBA" id="ARBA00006484"/>
    </source>
</evidence>
<protein>
    <recommendedName>
        <fullName evidence="6">NAD(P)-binding protein</fullName>
    </recommendedName>
</protein>
<dbReference type="Proteomes" id="UP000654370">
    <property type="component" value="Unassembled WGS sequence"/>
</dbReference>
<keyword evidence="5" id="KW-1185">Reference proteome</keyword>
<dbReference type="SUPFAM" id="SSF51735">
    <property type="entry name" value="NAD(P)-binding Rossmann-fold domains"/>
    <property type="match status" value="1"/>
</dbReference>
<gene>
    <name evidence="4" type="ORF">INT43_006815</name>
</gene>
<evidence type="ECO:0000313" key="5">
    <source>
        <dbReference type="Proteomes" id="UP000654370"/>
    </source>
</evidence>
<dbReference type="PRINTS" id="PR00081">
    <property type="entry name" value="GDHRDH"/>
</dbReference>
<organism evidence="4 5">
    <name type="scientific">Mortierella isabellina</name>
    <name type="common">Filamentous fungus</name>
    <name type="synonym">Umbelopsis isabellina</name>
    <dbReference type="NCBI Taxonomy" id="91625"/>
    <lineage>
        <taxon>Eukaryota</taxon>
        <taxon>Fungi</taxon>
        <taxon>Fungi incertae sedis</taxon>
        <taxon>Mucoromycota</taxon>
        <taxon>Mucoromycotina</taxon>
        <taxon>Umbelopsidomycetes</taxon>
        <taxon>Umbelopsidales</taxon>
        <taxon>Umbelopsidaceae</taxon>
        <taxon>Umbelopsis</taxon>
    </lineage>
</organism>
<keyword evidence="3" id="KW-0732">Signal</keyword>
<evidence type="ECO:0008006" key="6">
    <source>
        <dbReference type="Google" id="ProtNLM"/>
    </source>
</evidence>
<feature type="chain" id="PRO_5034198815" description="NAD(P)-binding protein" evidence="3">
    <location>
        <begin position="28"/>
        <end position="454"/>
    </location>
</feature>
<accession>A0A8H7UM33</accession>
<name>A0A8H7UM33_MORIS</name>
<proteinExistence type="inferred from homology"/>
<dbReference type="OrthoDB" id="191139at2759"/>
<evidence type="ECO:0000313" key="4">
    <source>
        <dbReference type="EMBL" id="KAG2183804.1"/>
    </source>
</evidence>
<evidence type="ECO:0000256" key="2">
    <source>
        <dbReference type="ARBA" id="ARBA00023002"/>
    </source>
</evidence>
<dbReference type="AlphaFoldDB" id="A0A8H7UM33"/>
<evidence type="ECO:0000256" key="3">
    <source>
        <dbReference type="SAM" id="SignalP"/>
    </source>
</evidence>
<dbReference type="InterPro" id="IPR036291">
    <property type="entry name" value="NAD(P)-bd_dom_sf"/>
</dbReference>
<comment type="similarity">
    <text evidence="1">Belongs to the short-chain dehydrogenases/reductases (SDR) family.</text>
</comment>
<dbReference type="Pfam" id="PF00106">
    <property type="entry name" value="adh_short"/>
    <property type="match status" value="2"/>
</dbReference>
<keyword evidence="2" id="KW-0560">Oxidoreductase</keyword>
<reference evidence="4" key="1">
    <citation type="submission" date="2020-12" db="EMBL/GenBank/DDBJ databases">
        <title>Metabolic potential, ecology and presence of endohyphal bacteria is reflected in genomic diversity of Mucoromycotina.</title>
        <authorList>
            <person name="Muszewska A."/>
            <person name="Okrasinska A."/>
            <person name="Steczkiewicz K."/>
            <person name="Drgas O."/>
            <person name="Orlowska M."/>
            <person name="Perlinska-Lenart U."/>
            <person name="Aleksandrzak-Piekarczyk T."/>
            <person name="Szatraj K."/>
            <person name="Zielenkiewicz U."/>
            <person name="Pilsyk S."/>
            <person name="Malc E."/>
            <person name="Mieczkowski P."/>
            <person name="Kruszewska J.S."/>
            <person name="Biernat P."/>
            <person name="Pawlowska J."/>
        </authorList>
    </citation>
    <scope>NUCLEOTIDE SEQUENCE</scope>
    <source>
        <strain evidence="4">WA0000067209</strain>
    </source>
</reference>
<dbReference type="EMBL" id="JAEPQZ010000003">
    <property type="protein sequence ID" value="KAG2183804.1"/>
    <property type="molecule type" value="Genomic_DNA"/>
</dbReference>
<dbReference type="InterPro" id="IPR002347">
    <property type="entry name" value="SDR_fam"/>
</dbReference>
<dbReference type="GO" id="GO:0016491">
    <property type="term" value="F:oxidoreductase activity"/>
    <property type="evidence" value="ECO:0007669"/>
    <property type="project" value="UniProtKB-KW"/>
</dbReference>
<feature type="signal peptide" evidence="3">
    <location>
        <begin position="1"/>
        <end position="27"/>
    </location>
</feature>
<dbReference type="PANTHER" id="PTHR24320">
    <property type="entry name" value="RETINOL DEHYDROGENASE"/>
    <property type="match status" value="1"/>
</dbReference>
<dbReference type="PANTHER" id="PTHR24320:SF152">
    <property type="entry name" value="SHORT-CHAIN DEHYDROGENASE_REDUCTASE FAMILY PROTEIN"/>
    <property type="match status" value="1"/>
</dbReference>